<evidence type="ECO:0000256" key="4">
    <source>
        <dbReference type="ARBA" id="ARBA00022797"/>
    </source>
</evidence>
<dbReference type="InterPro" id="IPR010497">
    <property type="entry name" value="Epoxide_hydro_N"/>
</dbReference>
<dbReference type="PROSITE" id="PS00763">
    <property type="entry name" value="GLUTATHIONE_PEROXID_2"/>
    <property type="match status" value="1"/>
</dbReference>
<comment type="similarity">
    <text evidence="2">Belongs to the peptidase S33 family.</text>
</comment>
<dbReference type="KEGG" id="bman:114243406"/>
<keyword evidence="3 7" id="KW-0575">Peroxidase</keyword>
<dbReference type="PANTHER" id="PTHR21661:SF35">
    <property type="entry name" value="EPOXIDE HYDROLASE"/>
    <property type="match status" value="1"/>
</dbReference>
<evidence type="ECO:0000256" key="3">
    <source>
        <dbReference type="ARBA" id="ARBA00022559"/>
    </source>
</evidence>
<dbReference type="SUPFAM" id="SSF52833">
    <property type="entry name" value="Thioredoxin-like"/>
    <property type="match status" value="1"/>
</dbReference>
<dbReference type="InterPro" id="IPR029759">
    <property type="entry name" value="GPX_AS"/>
</dbReference>
<dbReference type="Gene3D" id="3.40.30.10">
    <property type="entry name" value="Glutaredoxin"/>
    <property type="match status" value="1"/>
</dbReference>
<keyword evidence="8" id="KW-1133">Transmembrane helix</keyword>
<evidence type="ECO:0000256" key="8">
    <source>
        <dbReference type="SAM" id="Phobius"/>
    </source>
</evidence>
<dbReference type="GO" id="GO:0004601">
    <property type="term" value="F:peroxidase activity"/>
    <property type="evidence" value="ECO:0007669"/>
    <property type="project" value="UniProtKB-KW"/>
</dbReference>
<dbReference type="InterPro" id="IPR000889">
    <property type="entry name" value="Glutathione_peroxidase"/>
</dbReference>
<dbReference type="CTD" id="100307010"/>
<feature type="transmembrane region" description="Helical" evidence="8">
    <location>
        <begin position="12"/>
        <end position="28"/>
    </location>
</feature>
<dbReference type="InterPro" id="IPR036249">
    <property type="entry name" value="Thioredoxin-like_sf"/>
</dbReference>
<feature type="domain" description="Thioredoxin" evidence="9">
    <location>
        <begin position="477"/>
        <end position="637"/>
    </location>
</feature>
<evidence type="ECO:0000256" key="5">
    <source>
        <dbReference type="ARBA" id="ARBA00022801"/>
    </source>
</evidence>
<dbReference type="PROSITE" id="PS51352">
    <property type="entry name" value="THIOREDOXIN_2"/>
    <property type="match status" value="1"/>
</dbReference>
<evidence type="ECO:0000256" key="1">
    <source>
        <dbReference type="ARBA" id="ARBA00006926"/>
    </source>
</evidence>
<keyword evidence="5" id="KW-0378">Hydrolase</keyword>
<sequence length="637" mass="73343">MNSNEKNKSFKSFILITVIQVLSAYYLYRFFFIPPDMPALDTEQWWGPYPMDLDHDKSIRPLTIEFSDVMINDLRERLLHRRPLQPPLENVGFTYGFNPRYLNQVMEYWHNKYNFKEREQFLNQYDHFVTNIQGLDIHFMHIKPKNVAGLEVVPLIMLHGWPGSFREFYDVIPYLTAEQPEQKIAFEIIVPSLPGFGYSQASVRPGLGPAEMAVIINNLMKRIGHDKYYIQGGDLGHTVGSIIATAFPENVLGFHTNFPVLLSHRAALLYITCGSLIPSLIETKELQPRLYPLSEHWSRLIEESGYMHIQATKPETVGVGLSDSPAGLAAYILEKFSTWTNPGNKKAGDGNLLKKFSLNQLLDNLMIYWATNTVTTSMRVYAESFNEKQNFLIFDRIPTNVPTWGIKFKYELMYQPDTALSFKYKEYLQSTVVEDGGHFAAMEYPELMAKDITQAVIKFQKFWNFEKQESNEAPPLHETARTVYEFTVKSINGRDVKLSDYKGNVLLIVNVASQCGLTATNYQQLNELHEKYHQKGLRILAFPCNQFNGQEPGTAKDILNFTKDRGVKFDLFEKVDVNGDNAHPLWKFLKKAQSGTIGDFIKWNFSKFVVDRNGVPVERYAPHVNPLDLEKDLAKYW</sequence>
<dbReference type="Pfam" id="PF06441">
    <property type="entry name" value="EHN"/>
    <property type="match status" value="1"/>
</dbReference>
<evidence type="ECO:0000259" key="9">
    <source>
        <dbReference type="PROSITE" id="PS51352"/>
    </source>
</evidence>
<dbReference type="GO" id="GO:0097176">
    <property type="term" value="P:epoxide metabolic process"/>
    <property type="evidence" value="ECO:0007669"/>
    <property type="project" value="TreeGrafter"/>
</dbReference>
<dbReference type="CDD" id="cd00340">
    <property type="entry name" value="GSH_Peroxidase"/>
    <property type="match status" value="1"/>
</dbReference>
<dbReference type="PROSITE" id="PS00460">
    <property type="entry name" value="GLUTATHIONE_PEROXID_1"/>
    <property type="match status" value="1"/>
</dbReference>
<proteinExistence type="inferred from homology"/>
<protein>
    <recommendedName>
        <fullName evidence="7">Glutathione peroxidase</fullName>
    </recommendedName>
</protein>
<reference evidence="11" key="1">
    <citation type="submission" date="2025-08" db="UniProtKB">
        <authorList>
            <consortium name="RefSeq"/>
        </authorList>
    </citation>
    <scope>IDENTIFICATION</scope>
    <source>
        <tissue evidence="11">Silk gland</tissue>
    </source>
</reference>
<keyword evidence="8" id="KW-0472">Membrane</keyword>
<dbReference type="PRINTS" id="PR01011">
    <property type="entry name" value="GLUTPROXDASE"/>
</dbReference>
<dbReference type="SUPFAM" id="SSF53474">
    <property type="entry name" value="alpha/beta-Hydrolases"/>
    <property type="match status" value="1"/>
</dbReference>
<keyword evidence="8" id="KW-0812">Transmembrane</keyword>
<dbReference type="FunFam" id="3.40.30.10:FF:000025">
    <property type="entry name" value="Glutathione peroxidase"/>
    <property type="match status" value="1"/>
</dbReference>
<dbReference type="GeneID" id="114243406"/>
<dbReference type="AlphaFoldDB" id="A0A6J2JQZ7"/>
<dbReference type="Pfam" id="PF00255">
    <property type="entry name" value="GSHPx"/>
    <property type="match status" value="1"/>
</dbReference>
<name>A0A6J2JQZ7_BOMMA</name>
<dbReference type="RefSeq" id="XP_028030689.1">
    <property type="nucleotide sequence ID" value="XM_028174888.1"/>
</dbReference>
<dbReference type="Proteomes" id="UP000504629">
    <property type="component" value="Unplaced"/>
</dbReference>
<dbReference type="OrthoDB" id="7130006at2759"/>
<dbReference type="InterPro" id="IPR013766">
    <property type="entry name" value="Thioredoxin_domain"/>
</dbReference>
<evidence type="ECO:0000313" key="10">
    <source>
        <dbReference type="Proteomes" id="UP000504629"/>
    </source>
</evidence>
<dbReference type="PROSITE" id="PS51355">
    <property type="entry name" value="GLUTATHIONE_PEROXID_3"/>
    <property type="match status" value="1"/>
</dbReference>
<keyword evidence="4" id="KW-0058">Aromatic hydrocarbons catabolism</keyword>
<comment type="similarity">
    <text evidence="1 7">Belongs to the glutathione peroxidase family.</text>
</comment>
<evidence type="ECO:0000256" key="7">
    <source>
        <dbReference type="RuleBase" id="RU000499"/>
    </source>
</evidence>
<dbReference type="GO" id="GO:0004301">
    <property type="term" value="F:epoxide hydrolase activity"/>
    <property type="evidence" value="ECO:0007669"/>
    <property type="project" value="TreeGrafter"/>
</dbReference>
<accession>A0A6J2JQZ7</accession>
<dbReference type="GO" id="GO:0006979">
    <property type="term" value="P:response to oxidative stress"/>
    <property type="evidence" value="ECO:0007669"/>
    <property type="project" value="InterPro"/>
</dbReference>
<evidence type="ECO:0000313" key="11">
    <source>
        <dbReference type="RefSeq" id="XP_028030689.1"/>
    </source>
</evidence>
<dbReference type="InterPro" id="IPR029058">
    <property type="entry name" value="AB_hydrolase_fold"/>
</dbReference>
<evidence type="ECO:0000256" key="6">
    <source>
        <dbReference type="ARBA" id="ARBA00023002"/>
    </source>
</evidence>
<keyword evidence="6 7" id="KW-0560">Oxidoreductase</keyword>
<organism evidence="10 11">
    <name type="scientific">Bombyx mandarina</name>
    <name type="common">Wild silk moth</name>
    <name type="synonym">Wild silkworm</name>
    <dbReference type="NCBI Taxonomy" id="7092"/>
    <lineage>
        <taxon>Eukaryota</taxon>
        <taxon>Metazoa</taxon>
        <taxon>Ecdysozoa</taxon>
        <taxon>Arthropoda</taxon>
        <taxon>Hexapoda</taxon>
        <taxon>Insecta</taxon>
        <taxon>Pterygota</taxon>
        <taxon>Neoptera</taxon>
        <taxon>Endopterygota</taxon>
        <taxon>Lepidoptera</taxon>
        <taxon>Glossata</taxon>
        <taxon>Ditrysia</taxon>
        <taxon>Bombycoidea</taxon>
        <taxon>Bombycidae</taxon>
        <taxon>Bombycinae</taxon>
        <taxon>Bombyx</taxon>
    </lineage>
</organism>
<dbReference type="PANTHER" id="PTHR21661">
    <property type="entry name" value="EPOXIDE HYDROLASE 1-RELATED"/>
    <property type="match status" value="1"/>
</dbReference>
<dbReference type="Gene3D" id="3.40.50.1820">
    <property type="entry name" value="alpha/beta hydrolase"/>
    <property type="match status" value="1"/>
</dbReference>
<keyword evidence="10" id="KW-1185">Reference proteome</keyword>
<gene>
    <name evidence="11" type="primary">LOC114243406</name>
</gene>
<evidence type="ECO:0000256" key="2">
    <source>
        <dbReference type="ARBA" id="ARBA00010088"/>
    </source>
</evidence>
<dbReference type="InterPro" id="IPR029760">
    <property type="entry name" value="GPX_CS"/>
</dbReference>